<dbReference type="InterPro" id="IPR015860">
    <property type="entry name" value="ABC_transpr_TagH-like"/>
</dbReference>
<evidence type="ECO:0000256" key="4">
    <source>
        <dbReference type="ARBA" id="ARBA00022840"/>
    </source>
</evidence>
<sequence length="264" mass="29656">MKLHNDIAIQLTNVTKTYTIHHEKPTLVEKFIKGRDEQFIALNNINLTIKKGEKVGIIGPNGSGKTTLLKILSGIASLSDGAIIINGKTVSIISLEAGFYSDLSGRENVHLNGLFVGMSRSEIIQKKNQIIKYADIGKFIDMPLYTYSQGMKLRLGFSIALHANPNIILLDENLGVGDQKFKDKLRNETRLLFNKKSTIIMASHNLYAIVDFCDRIIVLEHGKVVKDGGLDAIKYYDNNFTYEYKPPTKRRSSLISRQLMQLVK</sequence>
<evidence type="ECO:0000259" key="5">
    <source>
        <dbReference type="PROSITE" id="PS50893"/>
    </source>
</evidence>
<dbReference type="Gene3D" id="3.40.50.300">
    <property type="entry name" value="P-loop containing nucleotide triphosphate hydrolases"/>
    <property type="match status" value="1"/>
</dbReference>
<dbReference type="InterPro" id="IPR050683">
    <property type="entry name" value="Bact_Polysacc_Export_ATP-bd"/>
</dbReference>
<dbReference type="CDD" id="cd03220">
    <property type="entry name" value="ABC_KpsT_Wzt"/>
    <property type="match status" value="1"/>
</dbReference>
<evidence type="ECO:0000313" key="6">
    <source>
        <dbReference type="EMBL" id="KKT37611.1"/>
    </source>
</evidence>
<comment type="caution">
    <text evidence="6">The sequence shown here is derived from an EMBL/GenBank/DDBJ whole genome shotgun (WGS) entry which is preliminary data.</text>
</comment>
<dbReference type="GO" id="GO:0016887">
    <property type="term" value="F:ATP hydrolysis activity"/>
    <property type="evidence" value="ECO:0007669"/>
    <property type="project" value="InterPro"/>
</dbReference>
<gene>
    <name evidence="6" type="ORF">UW22_C0022G0016</name>
</gene>
<evidence type="ECO:0000256" key="3">
    <source>
        <dbReference type="ARBA" id="ARBA00022741"/>
    </source>
</evidence>
<organism evidence="6 7">
    <name type="scientific">Candidatus Gottesmanbacteria bacterium GW2011_GWB1_44_11c</name>
    <dbReference type="NCBI Taxonomy" id="1618447"/>
    <lineage>
        <taxon>Bacteria</taxon>
        <taxon>Candidatus Gottesmaniibacteriota</taxon>
    </lineage>
</organism>
<keyword evidence="2" id="KW-0813">Transport</keyword>
<dbReference type="GO" id="GO:0005524">
    <property type="term" value="F:ATP binding"/>
    <property type="evidence" value="ECO:0007669"/>
    <property type="project" value="UniProtKB-KW"/>
</dbReference>
<evidence type="ECO:0000313" key="7">
    <source>
        <dbReference type="Proteomes" id="UP000034617"/>
    </source>
</evidence>
<dbReference type="GO" id="GO:0016020">
    <property type="term" value="C:membrane"/>
    <property type="evidence" value="ECO:0007669"/>
    <property type="project" value="InterPro"/>
</dbReference>
<comment type="similarity">
    <text evidence="1">Belongs to the ABC transporter superfamily.</text>
</comment>
<protein>
    <submittedName>
        <fullName evidence="6">ABC transporter related protein</fullName>
    </submittedName>
</protein>
<proteinExistence type="inferred from homology"/>
<keyword evidence="3" id="KW-0547">Nucleotide-binding</keyword>
<dbReference type="Proteomes" id="UP000034617">
    <property type="component" value="Unassembled WGS sequence"/>
</dbReference>
<dbReference type="Pfam" id="PF00005">
    <property type="entry name" value="ABC_tran"/>
    <property type="match status" value="1"/>
</dbReference>
<reference evidence="6 7" key="1">
    <citation type="journal article" date="2015" name="Nature">
        <title>rRNA introns, odd ribosomes, and small enigmatic genomes across a large radiation of phyla.</title>
        <authorList>
            <person name="Brown C.T."/>
            <person name="Hug L.A."/>
            <person name="Thomas B.C."/>
            <person name="Sharon I."/>
            <person name="Castelle C.J."/>
            <person name="Singh A."/>
            <person name="Wilkins M.J."/>
            <person name="Williams K.H."/>
            <person name="Banfield J.F."/>
        </authorList>
    </citation>
    <scope>NUCLEOTIDE SEQUENCE [LARGE SCALE GENOMIC DNA]</scope>
</reference>
<evidence type="ECO:0000256" key="2">
    <source>
        <dbReference type="ARBA" id="ARBA00022448"/>
    </source>
</evidence>
<accession>A0A0G1GRD7</accession>
<dbReference type="SUPFAM" id="SSF52540">
    <property type="entry name" value="P-loop containing nucleoside triphosphate hydrolases"/>
    <property type="match status" value="1"/>
</dbReference>
<name>A0A0G1GRD7_9BACT</name>
<dbReference type="InterPro" id="IPR003439">
    <property type="entry name" value="ABC_transporter-like_ATP-bd"/>
</dbReference>
<dbReference type="EMBL" id="LCHM01000022">
    <property type="protein sequence ID" value="KKT37611.1"/>
    <property type="molecule type" value="Genomic_DNA"/>
</dbReference>
<dbReference type="AlphaFoldDB" id="A0A0G1GRD7"/>
<dbReference type="GO" id="GO:0140359">
    <property type="term" value="F:ABC-type transporter activity"/>
    <property type="evidence" value="ECO:0007669"/>
    <property type="project" value="InterPro"/>
</dbReference>
<keyword evidence="4" id="KW-0067">ATP-binding</keyword>
<dbReference type="InterPro" id="IPR003593">
    <property type="entry name" value="AAA+_ATPase"/>
</dbReference>
<evidence type="ECO:0000256" key="1">
    <source>
        <dbReference type="ARBA" id="ARBA00005417"/>
    </source>
</evidence>
<dbReference type="PANTHER" id="PTHR46743">
    <property type="entry name" value="TEICHOIC ACIDS EXPORT ATP-BINDING PROTEIN TAGH"/>
    <property type="match status" value="1"/>
</dbReference>
<dbReference type="PROSITE" id="PS50893">
    <property type="entry name" value="ABC_TRANSPORTER_2"/>
    <property type="match status" value="1"/>
</dbReference>
<dbReference type="InterPro" id="IPR027417">
    <property type="entry name" value="P-loop_NTPase"/>
</dbReference>
<dbReference type="SMART" id="SM00382">
    <property type="entry name" value="AAA"/>
    <property type="match status" value="1"/>
</dbReference>
<feature type="domain" description="ABC transporter" evidence="5">
    <location>
        <begin position="9"/>
        <end position="246"/>
    </location>
</feature>
<dbReference type="PANTHER" id="PTHR46743:SF2">
    <property type="entry name" value="TEICHOIC ACIDS EXPORT ATP-BINDING PROTEIN TAGH"/>
    <property type="match status" value="1"/>
</dbReference>